<dbReference type="InterPro" id="IPR013111">
    <property type="entry name" value="EGF_extracell"/>
</dbReference>
<keyword evidence="4" id="KW-1185">Reference proteome</keyword>
<dbReference type="AlphaFoldDB" id="A0A8S3SK95"/>
<evidence type="ECO:0000256" key="1">
    <source>
        <dbReference type="ARBA" id="ARBA00023157"/>
    </source>
</evidence>
<comment type="caution">
    <text evidence="3">The sequence shown here is derived from an EMBL/GenBank/DDBJ whole genome shotgun (WGS) entry which is preliminary data.</text>
</comment>
<evidence type="ECO:0000313" key="4">
    <source>
        <dbReference type="Proteomes" id="UP000683360"/>
    </source>
</evidence>
<keyword evidence="1" id="KW-1015">Disulfide bond</keyword>
<gene>
    <name evidence="3" type="ORF">MEDL_31023</name>
</gene>
<accession>A0A8S3SK95</accession>
<proteinExistence type="predicted"/>
<dbReference type="PROSITE" id="PS00022">
    <property type="entry name" value="EGF_1"/>
    <property type="match status" value="1"/>
</dbReference>
<organism evidence="3 4">
    <name type="scientific">Mytilus edulis</name>
    <name type="common">Blue mussel</name>
    <dbReference type="NCBI Taxonomy" id="6550"/>
    <lineage>
        <taxon>Eukaryota</taxon>
        <taxon>Metazoa</taxon>
        <taxon>Spiralia</taxon>
        <taxon>Lophotrochozoa</taxon>
        <taxon>Mollusca</taxon>
        <taxon>Bivalvia</taxon>
        <taxon>Autobranchia</taxon>
        <taxon>Pteriomorphia</taxon>
        <taxon>Mytilida</taxon>
        <taxon>Mytiloidea</taxon>
        <taxon>Mytilidae</taxon>
        <taxon>Mytilinae</taxon>
        <taxon>Mytilus</taxon>
    </lineage>
</organism>
<evidence type="ECO:0000259" key="2">
    <source>
        <dbReference type="PROSITE" id="PS00022"/>
    </source>
</evidence>
<dbReference type="EMBL" id="CAJPWZ010001531">
    <property type="protein sequence ID" value="CAG2217338.1"/>
    <property type="molecule type" value="Genomic_DNA"/>
</dbReference>
<feature type="domain" description="EGF-like" evidence="2">
    <location>
        <begin position="73"/>
        <end position="84"/>
    </location>
</feature>
<dbReference type="OrthoDB" id="6115220at2759"/>
<protein>
    <submittedName>
        <fullName evidence="3">TN</fullName>
    </submittedName>
</protein>
<dbReference type="Pfam" id="PF07974">
    <property type="entry name" value="EGF_2"/>
    <property type="match status" value="1"/>
</dbReference>
<dbReference type="InterPro" id="IPR000742">
    <property type="entry name" value="EGF"/>
</dbReference>
<reference evidence="3" key="1">
    <citation type="submission" date="2021-03" db="EMBL/GenBank/DDBJ databases">
        <authorList>
            <person name="Bekaert M."/>
        </authorList>
    </citation>
    <scope>NUCLEOTIDE SEQUENCE</scope>
</reference>
<dbReference type="Proteomes" id="UP000683360">
    <property type="component" value="Unassembled WGS sequence"/>
</dbReference>
<sequence>MRLFQSTGGDSWLKVTIRNFASVCLQESKRLEILTVTNSTNSTGADKPIASNIEESVCPDDCSNQGECVEGECNCNDGHYGDSCSLTRSNAPTIIKNAFEDLCDSSQKPCRTFIIPGSDFINGTGLTCKYTSMSVGFRIEEKRSVEVNIVATGYRIAASNNKENYSETLTNIVFDSTCYACNTTTMSCDKSVSQN</sequence>
<evidence type="ECO:0000313" key="3">
    <source>
        <dbReference type="EMBL" id="CAG2217338.1"/>
    </source>
</evidence>
<name>A0A8S3SK95_MYTED</name>
<dbReference type="Gene3D" id="2.10.25.10">
    <property type="entry name" value="Laminin"/>
    <property type="match status" value="1"/>
</dbReference>